<comment type="caution">
    <text evidence="2">The sequence shown here is derived from an EMBL/GenBank/DDBJ whole genome shotgun (WGS) entry which is preliminary data.</text>
</comment>
<name>A0AAN6MF66_9PEZI</name>
<accession>A0AAN6MF66</accession>
<organism evidence="2 3">
    <name type="scientific">Staphylotrichum tortipilum</name>
    <dbReference type="NCBI Taxonomy" id="2831512"/>
    <lineage>
        <taxon>Eukaryota</taxon>
        <taxon>Fungi</taxon>
        <taxon>Dikarya</taxon>
        <taxon>Ascomycota</taxon>
        <taxon>Pezizomycotina</taxon>
        <taxon>Sordariomycetes</taxon>
        <taxon>Sordariomycetidae</taxon>
        <taxon>Sordariales</taxon>
        <taxon>Chaetomiaceae</taxon>
        <taxon>Staphylotrichum</taxon>
    </lineage>
</organism>
<evidence type="ECO:0000256" key="1">
    <source>
        <dbReference type="SAM" id="SignalP"/>
    </source>
</evidence>
<feature type="signal peptide" evidence="1">
    <location>
        <begin position="1"/>
        <end position="20"/>
    </location>
</feature>
<proteinExistence type="predicted"/>
<feature type="chain" id="PRO_5042810362" description="Extracellular membrane protein CFEM domain-containing protein" evidence="1">
    <location>
        <begin position="21"/>
        <end position="157"/>
    </location>
</feature>
<evidence type="ECO:0000313" key="3">
    <source>
        <dbReference type="Proteomes" id="UP001303889"/>
    </source>
</evidence>
<gene>
    <name evidence="2" type="ORF">C8A05DRAFT_36986</name>
</gene>
<reference evidence="2" key="1">
    <citation type="journal article" date="2023" name="Mol. Phylogenet. Evol.">
        <title>Genome-scale phylogeny and comparative genomics of the fungal order Sordariales.</title>
        <authorList>
            <person name="Hensen N."/>
            <person name="Bonometti L."/>
            <person name="Westerberg I."/>
            <person name="Brannstrom I.O."/>
            <person name="Guillou S."/>
            <person name="Cros-Aarteil S."/>
            <person name="Calhoun S."/>
            <person name="Haridas S."/>
            <person name="Kuo A."/>
            <person name="Mondo S."/>
            <person name="Pangilinan J."/>
            <person name="Riley R."/>
            <person name="LaButti K."/>
            <person name="Andreopoulos B."/>
            <person name="Lipzen A."/>
            <person name="Chen C."/>
            <person name="Yan M."/>
            <person name="Daum C."/>
            <person name="Ng V."/>
            <person name="Clum A."/>
            <person name="Steindorff A."/>
            <person name="Ohm R.A."/>
            <person name="Martin F."/>
            <person name="Silar P."/>
            <person name="Natvig D.O."/>
            <person name="Lalanne C."/>
            <person name="Gautier V."/>
            <person name="Ament-Velasquez S.L."/>
            <person name="Kruys A."/>
            <person name="Hutchinson M.I."/>
            <person name="Powell A.J."/>
            <person name="Barry K."/>
            <person name="Miller A.N."/>
            <person name="Grigoriev I.V."/>
            <person name="Debuchy R."/>
            <person name="Gladieux P."/>
            <person name="Hiltunen Thoren M."/>
            <person name="Johannesson H."/>
        </authorList>
    </citation>
    <scope>NUCLEOTIDE SEQUENCE</scope>
    <source>
        <strain evidence="2">CBS 103.79</strain>
    </source>
</reference>
<dbReference type="Proteomes" id="UP001303889">
    <property type="component" value="Unassembled WGS sequence"/>
</dbReference>
<sequence>MGFPHPLLPLLLLLPTPLLARDPASVQSLAAMPEYTSQPPCATGCFYQREGACSNDLVGATLGCAADCISWASNDCYCRTDYQSLATAYLSSCVSKACTKGENKVDIAAATSLYGAYCRKAGYTPPPEPTATGDETAQSVATVYVTVTAIFSLVYFA</sequence>
<evidence type="ECO:0008006" key="4">
    <source>
        <dbReference type="Google" id="ProtNLM"/>
    </source>
</evidence>
<reference evidence="2" key="2">
    <citation type="submission" date="2023-05" db="EMBL/GenBank/DDBJ databases">
        <authorList>
            <consortium name="Lawrence Berkeley National Laboratory"/>
            <person name="Steindorff A."/>
            <person name="Hensen N."/>
            <person name="Bonometti L."/>
            <person name="Westerberg I."/>
            <person name="Brannstrom I.O."/>
            <person name="Guillou S."/>
            <person name="Cros-Aarteil S."/>
            <person name="Calhoun S."/>
            <person name="Haridas S."/>
            <person name="Kuo A."/>
            <person name="Mondo S."/>
            <person name="Pangilinan J."/>
            <person name="Riley R."/>
            <person name="Labutti K."/>
            <person name="Andreopoulos B."/>
            <person name="Lipzen A."/>
            <person name="Chen C."/>
            <person name="Yanf M."/>
            <person name="Daum C."/>
            <person name="Ng V."/>
            <person name="Clum A."/>
            <person name="Ohm R."/>
            <person name="Martin F."/>
            <person name="Silar P."/>
            <person name="Natvig D."/>
            <person name="Lalanne C."/>
            <person name="Gautier V."/>
            <person name="Ament-Velasquez S.L."/>
            <person name="Kruys A."/>
            <person name="Hutchinson M.I."/>
            <person name="Powell A.J."/>
            <person name="Barry K."/>
            <person name="Miller A.N."/>
            <person name="Grigoriev I.V."/>
            <person name="Debuchy R."/>
            <person name="Gladieux P."/>
            <person name="Thoren M.H."/>
            <person name="Johannesson H."/>
        </authorList>
    </citation>
    <scope>NUCLEOTIDE SEQUENCE</scope>
    <source>
        <strain evidence="2">CBS 103.79</strain>
    </source>
</reference>
<dbReference type="AlphaFoldDB" id="A0AAN6MF66"/>
<evidence type="ECO:0000313" key="2">
    <source>
        <dbReference type="EMBL" id="KAK3899394.1"/>
    </source>
</evidence>
<protein>
    <recommendedName>
        <fullName evidence="4">Extracellular membrane protein CFEM domain-containing protein</fullName>
    </recommendedName>
</protein>
<dbReference type="EMBL" id="MU855791">
    <property type="protein sequence ID" value="KAK3899394.1"/>
    <property type="molecule type" value="Genomic_DNA"/>
</dbReference>
<keyword evidence="3" id="KW-1185">Reference proteome</keyword>
<keyword evidence="1" id="KW-0732">Signal</keyword>